<accession>A0AAV7WLC5</accession>
<protein>
    <submittedName>
        <fullName evidence="2">Uncharacterized protein</fullName>
    </submittedName>
</protein>
<keyword evidence="3" id="KW-1185">Reference proteome</keyword>
<evidence type="ECO:0000256" key="1">
    <source>
        <dbReference type="SAM" id="MobiDB-lite"/>
    </source>
</evidence>
<feature type="region of interest" description="Disordered" evidence="1">
    <location>
        <begin position="40"/>
        <end position="64"/>
    </location>
</feature>
<sequence length="129" mass="14680">MMDRARFARMENRDLSHRSQRPESRSCWPPRRYHSFNCPVTSSLSRTPPPQLTLQRVVPDSERRSGADAANAAVSRSQLGHVLFLLLMYGLQVSPRLSQKPLALVTWYCAKLGAGAWREESKNWANISL</sequence>
<dbReference type="Proteomes" id="UP001066276">
    <property type="component" value="Chromosome 1_1"/>
</dbReference>
<proteinExistence type="predicted"/>
<name>A0AAV7WLC5_PLEWA</name>
<comment type="caution">
    <text evidence="2">The sequence shown here is derived from an EMBL/GenBank/DDBJ whole genome shotgun (WGS) entry which is preliminary data.</text>
</comment>
<dbReference type="AlphaFoldDB" id="A0AAV7WLC5"/>
<feature type="compositionally biased region" description="Basic and acidic residues" evidence="1">
    <location>
        <begin position="1"/>
        <end position="24"/>
    </location>
</feature>
<reference evidence="2" key="1">
    <citation type="journal article" date="2022" name="bioRxiv">
        <title>Sequencing and chromosome-scale assembly of the giantPleurodeles waltlgenome.</title>
        <authorList>
            <person name="Brown T."/>
            <person name="Elewa A."/>
            <person name="Iarovenko S."/>
            <person name="Subramanian E."/>
            <person name="Araus A.J."/>
            <person name="Petzold A."/>
            <person name="Susuki M."/>
            <person name="Suzuki K.-i.T."/>
            <person name="Hayashi T."/>
            <person name="Toyoda A."/>
            <person name="Oliveira C."/>
            <person name="Osipova E."/>
            <person name="Leigh N.D."/>
            <person name="Simon A."/>
            <person name="Yun M.H."/>
        </authorList>
    </citation>
    <scope>NUCLEOTIDE SEQUENCE</scope>
    <source>
        <strain evidence="2">20211129_DDA</strain>
        <tissue evidence="2">Liver</tissue>
    </source>
</reference>
<feature type="region of interest" description="Disordered" evidence="1">
    <location>
        <begin position="1"/>
        <end position="27"/>
    </location>
</feature>
<gene>
    <name evidence="2" type="ORF">NDU88_002478</name>
</gene>
<dbReference type="EMBL" id="JANPWB010000001">
    <property type="protein sequence ID" value="KAJ1214867.1"/>
    <property type="molecule type" value="Genomic_DNA"/>
</dbReference>
<evidence type="ECO:0000313" key="3">
    <source>
        <dbReference type="Proteomes" id="UP001066276"/>
    </source>
</evidence>
<organism evidence="2 3">
    <name type="scientific">Pleurodeles waltl</name>
    <name type="common">Iberian ribbed newt</name>
    <dbReference type="NCBI Taxonomy" id="8319"/>
    <lineage>
        <taxon>Eukaryota</taxon>
        <taxon>Metazoa</taxon>
        <taxon>Chordata</taxon>
        <taxon>Craniata</taxon>
        <taxon>Vertebrata</taxon>
        <taxon>Euteleostomi</taxon>
        <taxon>Amphibia</taxon>
        <taxon>Batrachia</taxon>
        <taxon>Caudata</taxon>
        <taxon>Salamandroidea</taxon>
        <taxon>Salamandridae</taxon>
        <taxon>Pleurodelinae</taxon>
        <taxon>Pleurodeles</taxon>
    </lineage>
</organism>
<evidence type="ECO:0000313" key="2">
    <source>
        <dbReference type="EMBL" id="KAJ1214867.1"/>
    </source>
</evidence>